<reference evidence="1 2" key="1">
    <citation type="submission" date="2015-12" db="EMBL/GenBank/DDBJ databases">
        <title>Complete genome of Roseateles depolymerans KCTC 42856.</title>
        <authorList>
            <person name="Kim K.M."/>
        </authorList>
    </citation>
    <scope>NUCLEOTIDE SEQUENCE [LARGE SCALE GENOMIC DNA]</scope>
    <source>
        <strain evidence="1 2">KCTC 42856</strain>
    </source>
</reference>
<evidence type="ECO:0000313" key="2">
    <source>
        <dbReference type="Proteomes" id="UP000060699"/>
    </source>
</evidence>
<dbReference type="InterPro" id="IPR006224">
    <property type="entry name" value="PsdUridine_synth_RluA-like_CS"/>
</dbReference>
<dbReference type="InterPro" id="IPR006145">
    <property type="entry name" value="PsdUridine_synth_RsuA/RluA"/>
</dbReference>
<dbReference type="KEGG" id="rdp:RD2015_4809"/>
<dbReference type="Proteomes" id="UP000060699">
    <property type="component" value="Chromosome"/>
</dbReference>
<dbReference type="GO" id="GO:0000455">
    <property type="term" value="P:enzyme-directed rRNA pseudouridine synthesis"/>
    <property type="evidence" value="ECO:0007669"/>
    <property type="project" value="TreeGrafter"/>
</dbReference>
<dbReference type="GO" id="GO:0003723">
    <property type="term" value="F:RNA binding"/>
    <property type="evidence" value="ECO:0007669"/>
    <property type="project" value="InterPro"/>
</dbReference>
<evidence type="ECO:0000313" key="1">
    <source>
        <dbReference type="EMBL" id="ALV09246.1"/>
    </source>
</evidence>
<dbReference type="PATRIC" id="fig|76731.3.peg.4929"/>
<dbReference type="PANTHER" id="PTHR21600:SF84">
    <property type="entry name" value="PSEUDOURIDINE SYNTHASE RSUA_RLUA-LIKE DOMAIN-CONTAINING PROTEIN"/>
    <property type="match status" value="1"/>
</dbReference>
<organism evidence="1 2">
    <name type="scientific">Roseateles depolymerans</name>
    <dbReference type="NCBI Taxonomy" id="76731"/>
    <lineage>
        <taxon>Bacteria</taxon>
        <taxon>Pseudomonadati</taxon>
        <taxon>Pseudomonadota</taxon>
        <taxon>Betaproteobacteria</taxon>
        <taxon>Burkholderiales</taxon>
        <taxon>Sphaerotilaceae</taxon>
        <taxon>Roseateles</taxon>
    </lineage>
</organism>
<dbReference type="STRING" id="76731.RD2015_4809"/>
<protein>
    <submittedName>
        <fullName evidence="1">Pseudouridine synthase</fullName>
    </submittedName>
</protein>
<name>A0A0U3LCX8_9BURK</name>
<keyword evidence="2" id="KW-1185">Reference proteome</keyword>
<accession>A0A0U3LCX8</accession>
<dbReference type="GO" id="GO:0009982">
    <property type="term" value="F:pseudouridine synthase activity"/>
    <property type="evidence" value="ECO:0007669"/>
    <property type="project" value="InterPro"/>
</dbReference>
<dbReference type="EMBL" id="CP013729">
    <property type="protein sequence ID" value="ALV09246.1"/>
    <property type="molecule type" value="Genomic_DNA"/>
</dbReference>
<dbReference type="InterPro" id="IPR020103">
    <property type="entry name" value="PsdUridine_synth_cat_dom_sf"/>
</dbReference>
<proteinExistence type="predicted"/>
<dbReference type="AlphaFoldDB" id="A0A0U3LCX8"/>
<dbReference type="OrthoDB" id="9785808at2"/>
<dbReference type="GO" id="GO:0140098">
    <property type="term" value="F:catalytic activity, acting on RNA"/>
    <property type="evidence" value="ECO:0007669"/>
    <property type="project" value="UniProtKB-ARBA"/>
</dbReference>
<dbReference type="PROSITE" id="PS01129">
    <property type="entry name" value="PSI_RLU"/>
    <property type="match status" value="1"/>
</dbReference>
<dbReference type="Gene3D" id="3.30.2350.10">
    <property type="entry name" value="Pseudouridine synthase"/>
    <property type="match status" value="1"/>
</dbReference>
<dbReference type="Pfam" id="PF00849">
    <property type="entry name" value="PseudoU_synth_2"/>
    <property type="match status" value="1"/>
</dbReference>
<gene>
    <name evidence="1" type="ORF">RD2015_4809</name>
</gene>
<dbReference type="RefSeq" id="WP_058937054.1">
    <property type="nucleotide sequence ID" value="NZ_CP013729.1"/>
</dbReference>
<dbReference type="PANTHER" id="PTHR21600">
    <property type="entry name" value="MITOCHONDRIAL RNA PSEUDOURIDINE SYNTHASE"/>
    <property type="match status" value="1"/>
</dbReference>
<dbReference type="InterPro" id="IPR050188">
    <property type="entry name" value="RluA_PseudoU_synthase"/>
</dbReference>
<dbReference type="SUPFAM" id="SSF55120">
    <property type="entry name" value="Pseudouridine synthase"/>
    <property type="match status" value="1"/>
</dbReference>
<sequence>MARPPKLTLPLRDGVAASALACPPGPWPLVLDFLAERLPLVTRQDWSERMGRGDVLDDQGQPLPPDTPLARCQGRRLYYWRWLENEPQVPGEVRILHQDDHLLVADKPHFLPVTPKGRYVQQTLLTRLRRMTGLADLSPLHRLDRETAGLVLLSVQPQHRDAYQRLFRDRCVEKVYEAVAPDSDGLPVPLKFPLQLATRLQEHPVDFMQMQTVDGEPNAFTQVERLASLPGGWARYELRPSTGAKHQLRAQMAHLGLPLKGDRIYPVLLPVEDTPDFSDPLQLLAREIAFTDPVTGAPRQFRTQLRLEAALDVHPSHRPDRRLDP</sequence>